<keyword evidence="2" id="KW-0378">Hydrolase</keyword>
<keyword evidence="3" id="KW-1185">Reference proteome</keyword>
<reference evidence="2 3" key="1">
    <citation type="submission" date="2015-02" db="EMBL/GenBank/DDBJ databases">
        <title>Draft genome sequences of ten Microbacterium spp. with emphasis on heavy metal contaminated environments.</title>
        <authorList>
            <person name="Corretto E."/>
        </authorList>
    </citation>
    <scope>NUCLEOTIDE SEQUENCE [LARGE SCALE GENOMIC DNA]</scope>
    <source>
        <strain evidence="2 3">DSM 12510</strain>
    </source>
</reference>
<dbReference type="OrthoDB" id="5241375at2"/>
<protein>
    <submittedName>
        <fullName evidence="2">Thermonuclease</fullName>
        <ecNumber evidence="2">3.1.31.1</ecNumber>
    </submittedName>
</protein>
<dbReference type="InterPro" id="IPR016071">
    <property type="entry name" value="Staphylococal_nuclease_OB-fold"/>
</dbReference>
<name>A0A0M2HF33_9MICO</name>
<accession>A0A0M2HF33</accession>
<dbReference type="SMART" id="SM00318">
    <property type="entry name" value="SNc"/>
    <property type="match status" value="1"/>
</dbReference>
<dbReference type="EMBL" id="JYIZ01000025">
    <property type="protein sequence ID" value="KJL45253.1"/>
    <property type="molecule type" value="Genomic_DNA"/>
</dbReference>
<dbReference type="Pfam" id="PF00565">
    <property type="entry name" value="SNase"/>
    <property type="match status" value="1"/>
</dbReference>
<evidence type="ECO:0000259" key="1">
    <source>
        <dbReference type="PROSITE" id="PS50830"/>
    </source>
</evidence>
<dbReference type="GO" id="GO:1990599">
    <property type="term" value="F:3' overhang single-stranded DNA endodeoxyribonuclease activity"/>
    <property type="evidence" value="ECO:0007669"/>
    <property type="project" value="UniProtKB-EC"/>
</dbReference>
<proteinExistence type="predicted"/>
<dbReference type="PROSITE" id="PS50830">
    <property type="entry name" value="TNASE_3"/>
    <property type="match status" value="1"/>
</dbReference>
<dbReference type="EC" id="3.1.31.1" evidence="2"/>
<organism evidence="2 3">
    <name type="scientific">Microbacterium terrae</name>
    <dbReference type="NCBI Taxonomy" id="69369"/>
    <lineage>
        <taxon>Bacteria</taxon>
        <taxon>Bacillati</taxon>
        <taxon>Actinomycetota</taxon>
        <taxon>Actinomycetes</taxon>
        <taxon>Micrococcales</taxon>
        <taxon>Microbacteriaceae</taxon>
        <taxon>Microbacterium</taxon>
    </lineage>
</organism>
<dbReference type="Proteomes" id="UP000033956">
    <property type="component" value="Unassembled WGS sequence"/>
</dbReference>
<dbReference type="Gene3D" id="2.40.50.90">
    <property type="match status" value="1"/>
</dbReference>
<feature type="domain" description="TNase-like" evidence="1">
    <location>
        <begin position="53"/>
        <end position="191"/>
    </location>
</feature>
<dbReference type="STRING" id="92835.RS81_00295"/>
<dbReference type="InterPro" id="IPR035437">
    <property type="entry name" value="SNase_OB-fold_sf"/>
</dbReference>
<evidence type="ECO:0000313" key="3">
    <source>
        <dbReference type="Proteomes" id="UP000033956"/>
    </source>
</evidence>
<dbReference type="PATRIC" id="fig|92835.4.peg.306"/>
<sequence>MKRALTTVAIVGVAAVLIGVAIWLFTATATVGDTADSPPGARPAAATSTVPDDAFAMTVESVHDGDTLRAHVDTPNDVVNDTSSTRVRLLGVDTPEIAPTVECWGDEATAQLSDLAPAGSTIWAAADVDPLDRYGRHLLYLWTAEGEFINAALIEGGSARVEVYSPNTEHEALLRSLEAEAVDAGVGRWGACG</sequence>
<comment type="caution">
    <text evidence="2">The sequence shown here is derived from an EMBL/GenBank/DDBJ whole genome shotgun (WGS) entry which is preliminary data.</text>
</comment>
<evidence type="ECO:0000313" key="2">
    <source>
        <dbReference type="EMBL" id="KJL45253.1"/>
    </source>
</evidence>
<dbReference type="AlphaFoldDB" id="A0A0M2HF33"/>
<dbReference type="SUPFAM" id="SSF50199">
    <property type="entry name" value="Staphylococcal nuclease"/>
    <property type="match status" value="1"/>
</dbReference>
<gene>
    <name evidence="2" type="primary">nuc</name>
    <name evidence="2" type="ORF">RS81_00295</name>
</gene>
<dbReference type="RefSeq" id="WP_045274304.1">
    <property type="nucleotide sequence ID" value="NZ_JYIZ01000025.1"/>
</dbReference>